<feature type="region of interest" description="Disordered" evidence="1">
    <location>
        <begin position="43"/>
        <end position="125"/>
    </location>
</feature>
<proteinExistence type="predicted"/>
<protein>
    <recommendedName>
        <fullName evidence="4">Glycine-rich cell wall protein</fullName>
    </recommendedName>
</protein>
<dbReference type="EMBL" id="FOSL01000028">
    <property type="protein sequence ID" value="SFL06570.1"/>
    <property type="molecule type" value="Genomic_DNA"/>
</dbReference>
<dbReference type="OrthoDB" id="8420605at2"/>
<organism evidence="2 3">
    <name type="scientific">Neomesorhizobium albiziae</name>
    <dbReference type="NCBI Taxonomy" id="335020"/>
    <lineage>
        <taxon>Bacteria</taxon>
        <taxon>Pseudomonadati</taxon>
        <taxon>Pseudomonadota</taxon>
        <taxon>Alphaproteobacteria</taxon>
        <taxon>Hyphomicrobiales</taxon>
        <taxon>Phyllobacteriaceae</taxon>
        <taxon>Neomesorhizobium</taxon>
    </lineage>
</organism>
<accession>A0A1I4ENA9</accession>
<dbReference type="Proteomes" id="UP000323300">
    <property type="component" value="Unassembled WGS sequence"/>
</dbReference>
<feature type="compositionally biased region" description="Gly residues" evidence="1">
    <location>
        <begin position="46"/>
        <end position="58"/>
    </location>
</feature>
<reference evidence="2 3" key="1">
    <citation type="submission" date="2016-10" db="EMBL/GenBank/DDBJ databases">
        <authorList>
            <person name="Varghese N."/>
            <person name="Submissions S."/>
        </authorList>
    </citation>
    <scope>NUCLEOTIDE SEQUENCE [LARGE SCALE GENOMIC DNA]</scope>
    <source>
        <strain evidence="2 3">DSM 21822</strain>
    </source>
</reference>
<dbReference type="RefSeq" id="WP_149763358.1">
    <property type="nucleotide sequence ID" value="NZ_BSPE01000024.1"/>
</dbReference>
<sequence>MLLRRMSIVGLLGASATLVFVIAPSRITLNADSPELSLQAAWAKEGSGGGSEKGGTGKAGSSRSGGKADTGGGTGKAGSKSESSGGSGKNGGRRGGDDSAAAQSNARNDSAAERKSGGGGLQRVNPVTGDLIELKGSNIKVLHPEGMKEQIENGRYVMKDAVGRTIINRPATEADSARLRGLMR</sequence>
<dbReference type="AlphaFoldDB" id="A0A1I4ENA9"/>
<keyword evidence="3" id="KW-1185">Reference proteome</keyword>
<evidence type="ECO:0000313" key="2">
    <source>
        <dbReference type="EMBL" id="SFL06570.1"/>
    </source>
</evidence>
<gene>
    <name evidence="2" type="ORF">SAMN04488498_1284</name>
</gene>
<evidence type="ECO:0008006" key="4">
    <source>
        <dbReference type="Google" id="ProtNLM"/>
    </source>
</evidence>
<evidence type="ECO:0000256" key="1">
    <source>
        <dbReference type="SAM" id="MobiDB-lite"/>
    </source>
</evidence>
<name>A0A1I4ENA9_9HYPH</name>
<evidence type="ECO:0000313" key="3">
    <source>
        <dbReference type="Proteomes" id="UP000323300"/>
    </source>
</evidence>